<dbReference type="EMBL" id="CAJNDS010002105">
    <property type="protein sequence ID" value="CAE7330338.1"/>
    <property type="molecule type" value="Genomic_DNA"/>
</dbReference>
<dbReference type="AlphaFoldDB" id="A0A812NVY3"/>
<protein>
    <submittedName>
        <fullName evidence="1">Uncharacterized protein</fullName>
    </submittedName>
</protein>
<organism evidence="1 2">
    <name type="scientific">Symbiodinium natans</name>
    <dbReference type="NCBI Taxonomy" id="878477"/>
    <lineage>
        <taxon>Eukaryota</taxon>
        <taxon>Sar</taxon>
        <taxon>Alveolata</taxon>
        <taxon>Dinophyceae</taxon>
        <taxon>Suessiales</taxon>
        <taxon>Symbiodiniaceae</taxon>
        <taxon>Symbiodinium</taxon>
    </lineage>
</organism>
<dbReference type="Proteomes" id="UP000604046">
    <property type="component" value="Unassembled WGS sequence"/>
</dbReference>
<proteinExistence type="predicted"/>
<evidence type="ECO:0000313" key="2">
    <source>
        <dbReference type="Proteomes" id="UP000604046"/>
    </source>
</evidence>
<sequence>MCGLSAAPRHHAWTPHALQIVGLGAEFDRNAGRITLYWEYGNLSRPYLSEISRGRTVLISTVDGGVDVEDASKTISGEVRALKMCESGRAGWPEKYGSHALEIRWFLWNLAVLQRLIRCWVVKWEVESVSSDCMMVVTQWPGFRLHARACTFATGCCEVREAASGKACIVRCMDWADEAALHLVIVSELRTYNGTARLPRRGGRNHLFREGLVMLSDKAHASFPQCAHRAQGADLGPNIVAYKRARLFSAHAAWSLNAI</sequence>
<reference evidence="1" key="1">
    <citation type="submission" date="2021-02" db="EMBL/GenBank/DDBJ databases">
        <authorList>
            <person name="Dougan E. K."/>
            <person name="Rhodes N."/>
            <person name="Thang M."/>
            <person name="Chan C."/>
        </authorList>
    </citation>
    <scope>NUCLEOTIDE SEQUENCE</scope>
</reference>
<name>A0A812NVY3_9DINO</name>
<gene>
    <name evidence="1" type="ORF">SNAT2548_LOCUS17289</name>
</gene>
<evidence type="ECO:0000313" key="1">
    <source>
        <dbReference type="EMBL" id="CAE7330338.1"/>
    </source>
</evidence>
<accession>A0A812NVY3</accession>
<comment type="caution">
    <text evidence="1">The sequence shown here is derived from an EMBL/GenBank/DDBJ whole genome shotgun (WGS) entry which is preliminary data.</text>
</comment>
<keyword evidence="2" id="KW-1185">Reference proteome</keyword>